<protein>
    <submittedName>
        <fullName evidence="1">Uncharacterized protein</fullName>
    </submittedName>
</protein>
<evidence type="ECO:0000313" key="1">
    <source>
        <dbReference type="EMBL" id="GFY68928.1"/>
    </source>
</evidence>
<gene>
    <name evidence="1" type="ORF">TNIN_497411</name>
</gene>
<dbReference type="AlphaFoldDB" id="A0A8X7CH96"/>
<name>A0A8X7CH96_9ARAC</name>
<organism evidence="1 2">
    <name type="scientific">Trichonephila inaurata madagascariensis</name>
    <dbReference type="NCBI Taxonomy" id="2747483"/>
    <lineage>
        <taxon>Eukaryota</taxon>
        <taxon>Metazoa</taxon>
        <taxon>Ecdysozoa</taxon>
        <taxon>Arthropoda</taxon>
        <taxon>Chelicerata</taxon>
        <taxon>Arachnida</taxon>
        <taxon>Araneae</taxon>
        <taxon>Araneomorphae</taxon>
        <taxon>Entelegynae</taxon>
        <taxon>Araneoidea</taxon>
        <taxon>Nephilidae</taxon>
        <taxon>Trichonephila</taxon>
        <taxon>Trichonephila inaurata</taxon>
    </lineage>
</organism>
<proteinExistence type="predicted"/>
<dbReference type="EMBL" id="BMAV01017351">
    <property type="protein sequence ID" value="GFY68928.1"/>
    <property type="molecule type" value="Genomic_DNA"/>
</dbReference>
<reference evidence="1" key="1">
    <citation type="submission" date="2020-08" db="EMBL/GenBank/DDBJ databases">
        <title>Multicomponent nature underlies the extraordinary mechanical properties of spider dragline silk.</title>
        <authorList>
            <person name="Kono N."/>
            <person name="Nakamura H."/>
            <person name="Mori M."/>
            <person name="Yoshida Y."/>
            <person name="Ohtoshi R."/>
            <person name="Malay A.D."/>
            <person name="Moran D.A.P."/>
            <person name="Tomita M."/>
            <person name="Numata K."/>
            <person name="Arakawa K."/>
        </authorList>
    </citation>
    <scope>NUCLEOTIDE SEQUENCE</scope>
</reference>
<keyword evidence="2" id="KW-1185">Reference proteome</keyword>
<accession>A0A8X7CH96</accession>
<sequence length="98" mass="10987">MPRGPLWRFPKYLMSGRSGNHCSIIFHYQTGKPFKSTQDKGTQSIGGYNFIPVEIGKSTNVLNVNESSLSPLKYDIAKCVGSLSMKFQSSSHWTSLFH</sequence>
<evidence type="ECO:0000313" key="2">
    <source>
        <dbReference type="Proteomes" id="UP000886998"/>
    </source>
</evidence>
<comment type="caution">
    <text evidence="1">The sequence shown here is derived from an EMBL/GenBank/DDBJ whole genome shotgun (WGS) entry which is preliminary data.</text>
</comment>
<dbReference type="Proteomes" id="UP000886998">
    <property type="component" value="Unassembled WGS sequence"/>
</dbReference>